<dbReference type="AlphaFoldDB" id="A0A7L5BUQ4"/>
<feature type="domain" description="TauD/TfdA-like" evidence="6">
    <location>
        <begin position="5"/>
        <end position="276"/>
    </location>
</feature>
<keyword evidence="5" id="KW-0408">Iron</keyword>
<dbReference type="EMBL" id="CP049056">
    <property type="protein sequence ID" value="QIE55021.1"/>
    <property type="molecule type" value="Genomic_DNA"/>
</dbReference>
<dbReference type="Proteomes" id="UP000503336">
    <property type="component" value="Chromosome"/>
</dbReference>
<dbReference type="InterPro" id="IPR042098">
    <property type="entry name" value="TauD-like_sf"/>
</dbReference>
<dbReference type="Pfam" id="PF02668">
    <property type="entry name" value="TauD"/>
    <property type="match status" value="1"/>
</dbReference>
<proteinExistence type="inferred from homology"/>
<keyword evidence="2" id="KW-0479">Metal-binding</keyword>
<evidence type="ECO:0000256" key="2">
    <source>
        <dbReference type="ARBA" id="ARBA00022723"/>
    </source>
</evidence>
<protein>
    <submittedName>
        <fullName evidence="7">TauD/TfdA family dioxygenase</fullName>
    </submittedName>
</protein>
<dbReference type="Gene3D" id="3.60.130.10">
    <property type="entry name" value="Clavaminate synthase-like"/>
    <property type="match status" value="1"/>
</dbReference>
<keyword evidence="3 7" id="KW-0223">Dioxygenase</keyword>
<evidence type="ECO:0000313" key="7">
    <source>
        <dbReference type="EMBL" id="QIE55021.1"/>
    </source>
</evidence>
<dbReference type="KEGG" id="hdh:G5B40_05870"/>
<dbReference type="PANTHER" id="PTHR43779:SF3">
    <property type="entry name" value="(3R)-3-[(CARBOXYMETHYL)AMINO]FATTY ACID OXYGENASE_DECARBOXYLASE"/>
    <property type="match status" value="1"/>
</dbReference>
<evidence type="ECO:0000256" key="5">
    <source>
        <dbReference type="ARBA" id="ARBA00023004"/>
    </source>
</evidence>
<dbReference type="PANTHER" id="PTHR43779">
    <property type="entry name" value="DIOXYGENASE RV0097-RELATED"/>
    <property type="match status" value="1"/>
</dbReference>
<dbReference type="InterPro" id="IPR051178">
    <property type="entry name" value="TfdA_dioxygenase"/>
</dbReference>
<dbReference type="InterPro" id="IPR003819">
    <property type="entry name" value="TauD/TfdA-like"/>
</dbReference>
<keyword evidence="8" id="KW-1185">Reference proteome</keyword>
<name>A0A7L5BUQ4_9RHOB</name>
<accession>A0A7L5BUQ4</accession>
<dbReference type="GO" id="GO:0016706">
    <property type="term" value="F:2-oxoglutarate-dependent dioxygenase activity"/>
    <property type="evidence" value="ECO:0007669"/>
    <property type="project" value="UniProtKB-ARBA"/>
</dbReference>
<evidence type="ECO:0000256" key="1">
    <source>
        <dbReference type="ARBA" id="ARBA00005896"/>
    </source>
</evidence>
<sequence>MTIRVRPSGGPLGADIEGVDLKALDSAGFAAVEAALHEHLVIIVRDQELEPADLVTFARRFGEPEPHVIDQFHHAADPNVLILSNRKDEQGENIGLADGGTYYHTDYSYLSTPARCTILHAIEIPEGEAGTTFADQRAAYEALPPDDRARLDPLIARHHYGNRDDLDKGSRTVASVLSADQDAKMAWERHPLVRRHPHTGRAALYAVSGSSFGIEGMDEAEGLDLLRRLARHSTSAAFTYQPHYRPGDIIVWDNASLLHSAPLISAEDPRTLWRVTVKEAGPTLPA</sequence>
<dbReference type="GO" id="GO:0046872">
    <property type="term" value="F:metal ion binding"/>
    <property type="evidence" value="ECO:0007669"/>
    <property type="project" value="UniProtKB-KW"/>
</dbReference>
<dbReference type="RefSeq" id="WP_165096220.1">
    <property type="nucleotide sequence ID" value="NZ_CP049056.1"/>
</dbReference>
<organism evidence="7 8">
    <name type="scientific">Pikeienuella piscinae</name>
    <dbReference type="NCBI Taxonomy" id="2748098"/>
    <lineage>
        <taxon>Bacteria</taxon>
        <taxon>Pseudomonadati</taxon>
        <taxon>Pseudomonadota</taxon>
        <taxon>Alphaproteobacteria</taxon>
        <taxon>Rhodobacterales</taxon>
        <taxon>Paracoccaceae</taxon>
        <taxon>Pikeienuella</taxon>
    </lineage>
</organism>
<keyword evidence="4" id="KW-0560">Oxidoreductase</keyword>
<evidence type="ECO:0000256" key="3">
    <source>
        <dbReference type="ARBA" id="ARBA00022964"/>
    </source>
</evidence>
<comment type="similarity">
    <text evidence="1">Belongs to the TfdA dioxygenase family.</text>
</comment>
<evidence type="ECO:0000256" key="4">
    <source>
        <dbReference type="ARBA" id="ARBA00023002"/>
    </source>
</evidence>
<evidence type="ECO:0000313" key="8">
    <source>
        <dbReference type="Proteomes" id="UP000503336"/>
    </source>
</evidence>
<evidence type="ECO:0000259" key="6">
    <source>
        <dbReference type="Pfam" id="PF02668"/>
    </source>
</evidence>
<dbReference type="SUPFAM" id="SSF51197">
    <property type="entry name" value="Clavaminate synthase-like"/>
    <property type="match status" value="1"/>
</dbReference>
<reference evidence="7 8" key="1">
    <citation type="submission" date="2020-02" db="EMBL/GenBank/DDBJ databases">
        <title>complete genome sequence of Rhodobacteraceae bacterium.</title>
        <authorList>
            <person name="Park J."/>
            <person name="Kim Y.-S."/>
            <person name="Kim K.-H."/>
        </authorList>
    </citation>
    <scope>NUCLEOTIDE SEQUENCE [LARGE SCALE GENOMIC DNA]</scope>
    <source>
        <strain evidence="7 8">RR4-56</strain>
    </source>
</reference>
<gene>
    <name evidence="7" type="ORF">G5B40_05870</name>
</gene>